<evidence type="ECO:0000313" key="1">
    <source>
        <dbReference type="EMBL" id="KKL89576.1"/>
    </source>
</evidence>
<sequence length="142" mass="16168">DNLHAMCAHASSMCHKYWISTVSRSRVHVGYSNPDEHGKENPMYVVLPSFPSPWPDDKRNNPRVLIEPMRVINDTWNGEGHQAFDMLWNHYANRGPSGWDVVECDPMGAASRASMVAQHIAYHDKFDDGKRCQTCEDKKPVS</sequence>
<protein>
    <submittedName>
        <fullName evidence="1">Uncharacterized protein</fullName>
    </submittedName>
</protein>
<comment type="caution">
    <text evidence="1">The sequence shown here is derived from an EMBL/GenBank/DDBJ whole genome shotgun (WGS) entry which is preliminary data.</text>
</comment>
<reference evidence="1" key="1">
    <citation type="journal article" date="2015" name="Nature">
        <title>Complex archaea that bridge the gap between prokaryotes and eukaryotes.</title>
        <authorList>
            <person name="Spang A."/>
            <person name="Saw J.H."/>
            <person name="Jorgensen S.L."/>
            <person name="Zaremba-Niedzwiedzka K."/>
            <person name="Martijn J."/>
            <person name="Lind A.E."/>
            <person name="van Eijk R."/>
            <person name="Schleper C."/>
            <person name="Guy L."/>
            <person name="Ettema T.J."/>
        </authorList>
    </citation>
    <scope>NUCLEOTIDE SEQUENCE</scope>
</reference>
<accession>A0A0F9GG64</accession>
<feature type="non-terminal residue" evidence="1">
    <location>
        <position position="1"/>
    </location>
</feature>
<name>A0A0F9GG64_9ZZZZ</name>
<gene>
    <name evidence="1" type="ORF">LCGC14_1913340</name>
</gene>
<dbReference type="EMBL" id="LAZR01020249">
    <property type="protein sequence ID" value="KKL89576.1"/>
    <property type="molecule type" value="Genomic_DNA"/>
</dbReference>
<dbReference type="AlphaFoldDB" id="A0A0F9GG64"/>
<proteinExistence type="predicted"/>
<organism evidence="1">
    <name type="scientific">marine sediment metagenome</name>
    <dbReference type="NCBI Taxonomy" id="412755"/>
    <lineage>
        <taxon>unclassified sequences</taxon>
        <taxon>metagenomes</taxon>
        <taxon>ecological metagenomes</taxon>
    </lineage>
</organism>